<dbReference type="Proteomes" id="UP000824120">
    <property type="component" value="Chromosome 6"/>
</dbReference>
<evidence type="ECO:0008006" key="4">
    <source>
        <dbReference type="Google" id="ProtNLM"/>
    </source>
</evidence>
<keyword evidence="1" id="KW-0812">Transmembrane</keyword>
<keyword evidence="1" id="KW-1133">Transmembrane helix</keyword>
<reference evidence="2 3" key="1">
    <citation type="submission" date="2020-09" db="EMBL/GenBank/DDBJ databases">
        <title>De no assembly of potato wild relative species, Solanum commersonii.</title>
        <authorList>
            <person name="Cho K."/>
        </authorList>
    </citation>
    <scope>NUCLEOTIDE SEQUENCE [LARGE SCALE GENOMIC DNA]</scope>
    <source>
        <strain evidence="2">LZ3.2</strain>
        <tissue evidence="2">Leaf</tissue>
    </source>
</reference>
<protein>
    <recommendedName>
        <fullName evidence="4">Transmembrane protein</fullName>
    </recommendedName>
</protein>
<evidence type="ECO:0000313" key="2">
    <source>
        <dbReference type="EMBL" id="KAG5602935.1"/>
    </source>
</evidence>
<evidence type="ECO:0000256" key="1">
    <source>
        <dbReference type="SAM" id="Phobius"/>
    </source>
</evidence>
<feature type="transmembrane region" description="Helical" evidence="1">
    <location>
        <begin position="20"/>
        <end position="50"/>
    </location>
</feature>
<dbReference type="AlphaFoldDB" id="A0A9J5YT19"/>
<proteinExistence type="predicted"/>
<evidence type="ECO:0000313" key="3">
    <source>
        <dbReference type="Proteomes" id="UP000824120"/>
    </source>
</evidence>
<accession>A0A9J5YT19</accession>
<sequence>MVVMKGKVVIGTPDFDSFALVTVLIIGLSDCFFHTAISSSFSFVVVSIFLRKLVPWASDTVFWHRF</sequence>
<dbReference type="EMBL" id="JACXVP010000006">
    <property type="protein sequence ID" value="KAG5602935.1"/>
    <property type="molecule type" value="Genomic_DNA"/>
</dbReference>
<name>A0A9J5YT19_SOLCO</name>
<keyword evidence="1" id="KW-0472">Membrane</keyword>
<keyword evidence="3" id="KW-1185">Reference proteome</keyword>
<comment type="caution">
    <text evidence="2">The sequence shown here is derived from an EMBL/GenBank/DDBJ whole genome shotgun (WGS) entry which is preliminary data.</text>
</comment>
<organism evidence="2 3">
    <name type="scientific">Solanum commersonii</name>
    <name type="common">Commerson's wild potato</name>
    <name type="synonym">Commerson's nightshade</name>
    <dbReference type="NCBI Taxonomy" id="4109"/>
    <lineage>
        <taxon>Eukaryota</taxon>
        <taxon>Viridiplantae</taxon>
        <taxon>Streptophyta</taxon>
        <taxon>Embryophyta</taxon>
        <taxon>Tracheophyta</taxon>
        <taxon>Spermatophyta</taxon>
        <taxon>Magnoliopsida</taxon>
        <taxon>eudicotyledons</taxon>
        <taxon>Gunneridae</taxon>
        <taxon>Pentapetalae</taxon>
        <taxon>asterids</taxon>
        <taxon>lamiids</taxon>
        <taxon>Solanales</taxon>
        <taxon>Solanaceae</taxon>
        <taxon>Solanoideae</taxon>
        <taxon>Solaneae</taxon>
        <taxon>Solanum</taxon>
    </lineage>
</organism>
<gene>
    <name evidence="2" type="ORF">H5410_034305</name>
</gene>